<name>C8PBL6_9LACO</name>
<protein>
    <submittedName>
        <fullName evidence="1">Uncharacterized protein</fullName>
    </submittedName>
</protein>
<evidence type="ECO:0000313" key="2">
    <source>
        <dbReference type="Proteomes" id="UP000004115"/>
    </source>
</evidence>
<gene>
    <name evidence="1" type="ORF">HMPREF0520_0486</name>
</gene>
<comment type="caution">
    <text evidence="1">The sequence shown here is derived from an EMBL/GenBank/DDBJ whole genome shotgun (WGS) entry which is preliminary data.</text>
</comment>
<dbReference type="Proteomes" id="UP000004115">
    <property type="component" value="Unassembled WGS sequence"/>
</dbReference>
<accession>C8PBL6</accession>
<dbReference type="EMBL" id="ACLN01000004">
    <property type="protein sequence ID" value="EEW52165.1"/>
    <property type="molecule type" value="Genomic_DNA"/>
</dbReference>
<dbReference type="HOGENOM" id="CLU_3253209_0_0_9"/>
<proteinExistence type="predicted"/>
<evidence type="ECO:0000313" key="1">
    <source>
        <dbReference type="EMBL" id="EEW52165.1"/>
    </source>
</evidence>
<dbReference type="AlphaFoldDB" id="C8PBL6"/>
<organism evidence="1 2">
    <name type="scientific">Lactobacillus iners DSM 13335</name>
    <dbReference type="NCBI Taxonomy" id="525328"/>
    <lineage>
        <taxon>Bacteria</taxon>
        <taxon>Bacillati</taxon>
        <taxon>Bacillota</taxon>
        <taxon>Bacilli</taxon>
        <taxon>Lactobacillales</taxon>
        <taxon>Lactobacillaceae</taxon>
        <taxon>Lactobacillus</taxon>
    </lineage>
</organism>
<sequence>MNLVILQKIEPSILDGLGYIGRLEKKGGSKFLVKMDKELKKE</sequence>
<reference evidence="1 2" key="1">
    <citation type="submission" date="2009-09" db="EMBL/GenBank/DDBJ databases">
        <authorList>
            <person name="Qin X."/>
            <person name="Bachman B."/>
            <person name="Battles P."/>
            <person name="Bell A."/>
            <person name="Bess C."/>
            <person name="Bickham C."/>
            <person name="Chaboub L."/>
            <person name="Chen D."/>
            <person name="Coyle M."/>
            <person name="Deiros D.R."/>
            <person name="Dinh H."/>
            <person name="Forbes L."/>
            <person name="Fowler G."/>
            <person name="Francisco L."/>
            <person name="Fu Q."/>
            <person name="Gubbala S."/>
            <person name="Hale W."/>
            <person name="Han Y."/>
            <person name="Hemphill L."/>
            <person name="Highlander S.K."/>
            <person name="Hirani K."/>
            <person name="Hogues M."/>
            <person name="Jackson L."/>
            <person name="Jakkamsetti A."/>
            <person name="Javaid M."/>
            <person name="Jiang H."/>
            <person name="Korchina V."/>
            <person name="Kovar C."/>
            <person name="Lara F."/>
            <person name="Lee S."/>
            <person name="Mata R."/>
            <person name="Mathew T."/>
            <person name="Moen C."/>
            <person name="Morales K."/>
            <person name="Munidasa M."/>
            <person name="Nazareth L."/>
            <person name="Ngo R."/>
            <person name="Nguyen L."/>
            <person name="Okwuonu G."/>
            <person name="Ongeri F."/>
            <person name="Patil S."/>
            <person name="Petrosino J."/>
            <person name="Pham C."/>
            <person name="Pham P."/>
            <person name="Pu L.-L."/>
            <person name="Puazo M."/>
            <person name="Raj R."/>
            <person name="Reid J."/>
            <person name="Rouhana J."/>
            <person name="Saada N."/>
            <person name="Shang Y."/>
            <person name="Simmons D."/>
            <person name="Thornton R."/>
            <person name="Warren J."/>
            <person name="Weissenberger G."/>
            <person name="Zhang J."/>
            <person name="Zhang L."/>
            <person name="Zhou C."/>
            <person name="Zhu D."/>
            <person name="Muzny D."/>
            <person name="Worley K."/>
            <person name="Gibbs R."/>
        </authorList>
    </citation>
    <scope>NUCLEOTIDE SEQUENCE [LARGE SCALE GENOMIC DNA]</scope>
    <source>
        <strain evidence="1 2">DSM 13335</strain>
    </source>
</reference>
<keyword evidence="2" id="KW-1185">Reference proteome</keyword>